<dbReference type="AlphaFoldDB" id="A0AAD7QDW9"/>
<evidence type="ECO:0000256" key="1">
    <source>
        <dbReference type="SAM" id="Phobius"/>
    </source>
</evidence>
<keyword evidence="1" id="KW-0472">Membrane</keyword>
<dbReference type="PANTHER" id="PTHR33133:SF1">
    <property type="entry name" value="EXPRESSED PROTEIN-RELATED"/>
    <property type="match status" value="1"/>
</dbReference>
<feature type="transmembrane region" description="Helical" evidence="1">
    <location>
        <begin position="135"/>
        <end position="156"/>
    </location>
</feature>
<accession>A0AAD7QDW9</accession>
<proteinExistence type="predicted"/>
<dbReference type="EMBL" id="JARAOO010000002">
    <property type="protein sequence ID" value="KAJ7979529.1"/>
    <property type="molecule type" value="Genomic_DNA"/>
</dbReference>
<name>A0AAD7QDW9_QUISA</name>
<dbReference type="KEGG" id="qsa:O6P43_002920"/>
<keyword evidence="1" id="KW-0812">Transmembrane</keyword>
<reference evidence="2" key="1">
    <citation type="journal article" date="2023" name="Science">
        <title>Elucidation of the pathway for biosynthesis of saponin adjuvants from the soapbark tree.</title>
        <authorList>
            <person name="Reed J."/>
            <person name="Orme A."/>
            <person name="El-Demerdash A."/>
            <person name="Owen C."/>
            <person name="Martin L.B.B."/>
            <person name="Misra R.C."/>
            <person name="Kikuchi S."/>
            <person name="Rejzek M."/>
            <person name="Martin A.C."/>
            <person name="Harkess A."/>
            <person name="Leebens-Mack J."/>
            <person name="Louveau T."/>
            <person name="Stephenson M.J."/>
            <person name="Osbourn A."/>
        </authorList>
    </citation>
    <scope>NUCLEOTIDE SEQUENCE</scope>
    <source>
        <strain evidence="2">S10</strain>
    </source>
</reference>
<organism evidence="2 3">
    <name type="scientific">Quillaja saponaria</name>
    <name type="common">Soap bark tree</name>
    <dbReference type="NCBI Taxonomy" id="32244"/>
    <lineage>
        <taxon>Eukaryota</taxon>
        <taxon>Viridiplantae</taxon>
        <taxon>Streptophyta</taxon>
        <taxon>Embryophyta</taxon>
        <taxon>Tracheophyta</taxon>
        <taxon>Spermatophyta</taxon>
        <taxon>Magnoliopsida</taxon>
        <taxon>eudicotyledons</taxon>
        <taxon>Gunneridae</taxon>
        <taxon>Pentapetalae</taxon>
        <taxon>rosids</taxon>
        <taxon>fabids</taxon>
        <taxon>Fabales</taxon>
        <taxon>Quillajaceae</taxon>
        <taxon>Quillaja</taxon>
    </lineage>
</organism>
<gene>
    <name evidence="2" type="ORF">O6P43_002920</name>
</gene>
<feature type="transmembrane region" description="Helical" evidence="1">
    <location>
        <begin position="20"/>
        <end position="43"/>
    </location>
</feature>
<sequence length="267" mass="30050">MEFVGILRESQQIFIKHKKLMAFITLFSLLLHSILLLCNFFSVKPFLNDFIMKETLLLANPSGSDYASLLVALGLDIKIFTGVQWLFILATYIASLLSSTMTIIASANTYGGLNLTLKDLLSRAVNLWRRPLVTWFYMTLFEIGYLFLAILIFLPLRLSFSPHSHSSILAALSLILVSVFYMYLAVVWNLALVVSVLEEKYGFEAIGKAGQLVKGMKLNGMFSLMAFTIFYHICKKVHGEEIELQVSLELYSKLNSPAPIMISAELP</sequence>
<keyword evidence="1" id="KW-1133">Transmembrane helix</keyword>
<evidence type="ECO:0000313" key="2">
    <source>
        <dbReference type="EMBL" id="KAJ7979529.1"/>
    </source>
</evidence>
<protein>
    <submittedName>
        <fullName evidence="2">Polyadenylate-binding protein 1-B-binding protein</fullName>
    </submittedName>
</protein>
<dbReference type="Proteomes" id="UP001163823">
    <property type="component" value="Chromosome 2"/>
</dbReference>
<evidence type="ECO:0000313" key="3">
    <source>
        <dbReference type="Proteomes" id="UP001163823"/>
    </source>
</evidence>
<keyword evidence="3" id="KW-1185">Reference proteome</keyword>
<dbReference type="PANTHER" id="PTHR33133">
    <property type="entry name" value="OS08G0107100 PROTEIN-RELATED"/>
    <property type="match status" value="1"/>
</dbReference>
<feature type="transmembrane region" description="Helical" evidence="1">
    <location>
        <begin position="85"/>
        <end position="107"/>
    </location>
</feature>
<feature type="transmembrane region" description="Helical" evidence="1">
    <location>
        <begin position="168"/>
        <end position="196"/>
    </location>
</feature>
<comment type="caution">
    <text evidence="2">The sequence shown here is derived from an EMBL/GenBank/DDBJ whole genome shotgun (WGS) entry which is preliminary data.</text>
</comment>